<proteinExistence type="predicted"/>
<name>A0A382F6M5_9ZZZZ</name>
<protein>
    <recommendedName>
        <fullName evidence="2">Organic solvent tolerance-like N-terminal domain-containing protein</fullName>
    </recommendedName>
</protein>
<accession>A0A382F6M5</accession>
<dbReference type="Gene3D" id="2.60.450.10">
    <property type="entry name" value="Lipopolysaccharide (LPS) transport protein A like domain"/>
    <property type="match status" value="1"/>
</dbReference>
<evidence type="ECO:0000313" key="1">
    <source>
        <dbReference type="EMBL" id="SVB57737.1"/>
    </source>
</evidence>
<dbReference type="InterPro" id="IPR010664">
    <property type="entry name" value="LipoPS_assembly_LptC-rel"/>
</dbReference>
<evidence type="ECO:0008006" key="2">
    <source>
        <dbReference type="Google" id="ProtNLM"/>
    </source>
</evidence>
<dbReference type="EMBL" id="UINC01047890">
    <property type="protein sequence ID" value="SVB57737.1"/>
    <property type="molecule type" value="Genomic_DNA"/>
</dbReference>
<organism evidence="1">
    <name type="scientific">marine metagenome</name>
    <dbReference type="NCBI Taxonomy" id="408172"/>
    <lineage>
        <taxon>unclassified sequences</taxon>
        <taxon>metagenomes</taxon>
        <taxon>ecological metagenomes</taxon>
    </lineage>
</organism>
<dbReference type="AlphaFoldDB" id="A0A382F6M5"/>
<reference evidence="1" key="1">
    <citation type="submission" date="2018-05" db="EMBL/GenBank/DDBJ databases">
        <authorList>
            <person name="Lanie J.A."/>
            <person name="Ng W.-L."/>
            <person name="Kazmierczak K.M."/>
            <person name="Andrzejewski T.M."/>
            <person name="Davidsen T.M."/>
            <person name="Wayne K.J."/>
            <person name="Tettelin H."/>
            <person name="Glass J.I."/>
            <person name="Rusch D."/>
            <person name="Podicherti R."/>
            <person name="Tsui H.-C.T."/>
            <person name="Winkler M.E."/>
        </authorList>
    </citation>
    <scope>NUCLEOTIDE SEQUENCE</scope>
</reference>
<sequence>MKKVKFTDNQVVQKDGSNTPDIDQGTSFENVKYEGLYQINNTFSVMSEKAHILNKEPDVVYMTNMHVILYLENGRIVNILSNKGRYNKVTYDCFFEDDVRATDEETKIFSDNLDLLATEDSVKIYNNVIVNYPEASLRADKIDYDFATKYFKVSMFGDKAVKIKVLK</sequence>
<dbReference type="Pfam" id="PF06835">
    <property type="entry name" value="LptC"/>
    <property type="match status" value="1"/>
</dbReference>
<gene>
    <name evidence="1" type="ORF">METZ01_LOCUS210591</name>
</gene>